<dbReference type="NCBIfam" id="TIGR01161">
    <property type="entry name" value="purK"/>
    <property type="match status" value="1"/>
</dbReference>
<dbReference type="InterPro" id="IPR011054">
    <property type="entry name" value="Rudment_hybrid_motif"/>
</dbReference>
<evidence type="ECO:0000259" key="6">
    <source>
        <dbReference type="PROSITE" id="PS50975"/>
    </source>
</evidence>
<protein>
    <recommendedName>
        <fullName evidence="4 5">N5-carboxyaminoimidazole ribonucleotide synthase</fullName>
        <shortName evidence="4 5">N5-CAIR synthase</shortName>
        <ecNumber evidence="4 5">6.3.4.18</ecNumber>
    </recommendedName>
    <alternativeName>
        <fullName evidence="4 5">5-(carboxyamino)imidazole ribonucleotide synthetase</fullName>
    </alternativeName>
</protein>
<dbReference type="GO" id="GO:0034028">
    <property type="term" value="F:5-(carboxyamino)imidazole ribonucleotide synthase activity"/>
    <property type="evidence" value="ECO:0007669"/>
    <property type="project" value="UniProtKB-UniRule"/>
</dbReference>
<dbReference type="GO" id="GO:0004638">
    <property type="term" value="F:phosphoribosylaminoimidazole carboxylase activity"/>
    <property type="evidence" value="ECO:0007669"/>
    <property type="project" value="InterPro"/>
</dbReference>
<keyword evidence="4 5" id="KW-0436">Ligase</keyword>
<accession>Q1LTX4</accession>
<dbReference type="STRING" id="374463.BCI_0119"/>
<dbReference type="GO" id="GO:0006189">
    <property type="term" value="P:'de novo' IMP biosynthetic process"/>
    <property type="evidence" value="ECO:0007669"/>
    <property type="project" value="UniProtKB-UniRule"/>
</dbReference>
<evidence type="ECO:0000256" key="2">
    <source>
        <dbReference type="ARBA" id="ARBA00022755"/>
    </source>
</evidence>
<evidence type="ECO:0000256" key="5">
    <source>
        <dbReference type="RuleBase" id="RU361200"/>
    </source>
</evidence>
<dbReference type="PANTHER" id="PTHR11609:SF5">
    <property type="entry name" value="PHOSPHORIBOSYLAMINOIMIDAZOLE CARBOXYLASE"/>
    <property type="match status" value="1"/>
</dbReference>
<reference evidence="7 8" key="1">
    <citation type="journal article" date="2006" name="PLoS Biol.">
        <title>Metabolic complementarity and genomics of the dual bacterial symbiosis of sharpshooters.</title>
        <authorList>
            <person name="Wu D."/>
            <person name="Daugherty S.C."/>
            <person name="Van Aken S.E."/>
            <person name="Pai G.H."/>
            <person name="Watkins K.L."/>
            <person name="Khouri H."/>
            <person name="Tallon L.J."/>
            <person name="Zaborsky J.M."/>
            <person name="Dunbar H.E."/>
            <person name="Tran P.L."/>
            <person name="Moran N.A."/>
            <person name="Eisen J.A."/>
        </authorList>
    </citation>
    <scope>NUCLEOTIDE SEQUENCE [LARGE SCALE GENOMIC DNA]</scope>
    <source>
        <strain evidence="7">Hc</strain>
    </source>
</reference>
<dbReference type="OrthoDB" id="9804625at2"/>
<keyword evidence="8" id="KW-1185">Reference proteome</keyword>
<keyword evidence="3 4" id="KW-0067">ATP-binding</keyword>
<dbReference type="InterPro" id="IPR011761">
    <property type="entry name" value="ATP-grasp"/>
</dbReference>
<dbReference type="SUPFAM" id="SSF51246">
    <property type="entry name" value="Rudiment single hybrid motif"/>
    <property type="match status" value="1"/>
</dbReference>
<feature type="binding site" evidence="4">
    <location>
        <position position="184"/>
    </location>
    <ligand>
        <name>ATP</name>
        <dbReference type="ChEBI" id="CHEBI:30616"/>
    </ligand>
</feature>
<keyword evidence="1 4" id="KW-0547">Nucleotide-binding</keyword>
<keyword evidence="7" id="KW-0456">Lyase</keyword>
<comment type="subunit">
    <text evidence="4 5">Homodimer.</text>
</comment>
<dbReference type="SUPFAM" id="SSF52440">
    <property type="entry name" value="PreATP-grasp domain"/>
    <property type="match status" value="1"/>
</dbReference>
<gene>
    <name evidence="4 5 7" type="primary">purK</name>
    <name evidence="7" type="ordered locus">BCI_0119</name>
</gene>
<evidence type="ECO:0000256" key="4">
    <source>
        <dbReference type="HAMAP-Rule" id="MF_01928"/>
    </source>
</evidence>
<dbReference type="InterPro" id="IPR040686">
    <property type="entry name" value="PurK_C"/>
</dbReference>
<feature type="binding site" evidence="4">
    <location>
        <position position="120"/>
    </location>
    <ligand>
        <name>ATP</name>
        <dbReference type="ChEBI" id="CHEBI:30616"/>
    </ligand>
</feature>
<dbReference type="EMBL" id="CP000238">
    <property type="protein sequence ID" value="ABF13919.1"/>
    <property type="molecule type" value="Genomic_DNA"/>
</dbReference>
<sequence length="357" mass="40913">MKHVYVLGDGQLGHMLHQAGEPLGIQVFPVSLYAEPELVSVQQSIITTEIEYLPKTALTYQLVTHNNFINFKLLSFLSDRLTQKQLLNQLNLSTVPWKLLQDNTQWTDIFSAFDALAIVKSRVGGYDGRKQWQIRPGEENTLPFDCYGQCIVEKGIIFDQEISLVGARSVDGSMVFYPITRNLHNNGILLISIVFPEIDNHLQQEAEKILGIILQELNYVGVMAIEFFLIGDQLLINELAPRVHNSGHWTQNGASISQFELHLRAILMLPLPTPIVIAPSIMINLIGIELCELWLADPLVHLHWYNKIIRPRRKVGHLNLCHIDYVRLNYSLQYLSKYLPLEYESRIIWAQQQLQLK</sequence>
<dbReference type="Proteomes" id="UP000002427">
    <property type="component" value="Chromosome"/>
</dbReference>
<name>Q1LTX4_BAUCH</name>
<dbReference type="InterPro" id="IPR005875">
    <property type="entry name" value="PurK"/>
</dbReference>
<comment type="caution">
    <text evidence="4">Lacks conserved residue(s) required for the propagation of feature annotation.</text>
</comment>
<evidence type="ECO:0000256" key="3">
    <source>
        <dbReference type="ARBA" id="ARBA00022840"/>
    </source>
</evidence>
<dbReference type="GO" id="GO:0005829">
    <property type="term" value="C:cytosol"/>
    <property type="evidence" value="ECO:0007669"/>
    <property type="project" value="TreeGrafter"/>
</dbReference>
<dbReference type="HOGENOM" id="CLU_011534_0_0_6"/>
<dbReference type="Pfam" id="PF02222">
    <property type="entry name" value="ATP-grasp"/>
    <property type="match status" value="1"/>
</dbReference>
<dbReference type="Pfam" id="PF17769">
    <property type="entry name" value="PurK_C"/>
    <property type="match status" value="1"/>
</dbReference>
<dbReference type="InterPro" id="IPR016185">
    <property type="entry name" value="PreATP-grasp_dom_sf"/>
</dbReference>
<feature type="binding site" evidence="4">
    <location>
        <position position="161"/>
    </location>
    <ligand>
        <name>ATP</name>
        <dbReference type="ChEBI" id="CHEBI:30616"/>
    </ligand>
</feature>
<dbReference type="RefSeq" id="WP_011520323.1">
    <property type="nucleotide sequence ID" value="NC_007984.1"/>
</dbReference>
<dbReference type="HAMAP" id="MF_01928">
    <property type="entry name" value="PurK"/>
    <property type="match status" value="1"/>
</dbReference>
<dbReference type="PANTHER" id="PTHR11609">
    <property type="entry name" value="PURINE BIOSYNTHESIS PROTEIN 6/7, PUR6/7"/>
    <property type="match status" value="1"/>
</dbReference>
<dbReference type="PROSITE" id="PS50975">
    <property type="entry name" value="ATP_GRASP"/>
    <property type="match status" value="1"/>
</dbReference>
<evidence type="ECO:0000313" key="8">
    <source>
        <dbReference type="Proteomes" id="UP000002427"/>
    </source>
</evidence>
<dbReference type="InterPro" id="IPR003135">
    <property type="entry name" value="ATP-grasp_carboxylate-amine"/>
</dbReference>
<evidence type="ECO:0000256" key="1">
    <source>
        <dbReference type="ARBA" id="ARBA00022741"/>
    </source>
</evidence>
<organism evidence="7 8">
    <name type="scientific">Baumannia cicadellinicola subsp. Homalodisca coagulata</name>
    <dbReference type="NCBI Taxonomy" id="374463"/>
    <lineage>
        <taxon>Bacteria</taxon>
        <taxon>Pseudomonadati</taxon>
        <taxon>Pseudomonadota</taxon>
        <taxon>Gammaproteobacteria</taxon>
        <taxon>Candidatus Palibaumannia</taxon>
    </lineage>
</organism>
<keyword evidence="2 4" id="KW-0658">Purine biosynthesis</keyword>
<dbReference type="Gene3D" id="3.30.1490.20">
    <property type="entry name" value="ATP-grasp fold, A domain"/>
    <property type="match status" value="1"/>
</dbReference>
<dbReference type="InterPro" id="IPR013815">
    <property type="entry name" value="ATP_grasp_subdomain_1"/>
</dbReference>
<comment type="similarity">
    <text evidence="4 5">Belongs to the PurK/PurT family.</text>
</comment>
<evidence type="ECO:0000313" key="7">
    <source>
        <dbReference type="EMBL" id="ABF13919.1"/>
    </source>
</evidence>
<dbReference type="NCBIfam" id="NF004678">
    <property type="entry name" value="PRK06019.1-4"/>
    <property type="match status" value="1"/>
</dbReference>
<dbReference type="UniPathway" id="UPA00074">
    <property type="reaction ID" value="UER00942"/>
</dbReference>
<dbReference type="AlphaFoldDB" id="Q1LTX4"/>
<feature type="binding site" evidence="4">
    <location>
        <position position="80"/>
    </location>
    <ligand>
        <name>ATP</name>
        <dbReference type="ChEBI" id="CHEBI:30616"/>
    </ligand>
</feature>
<dbReference type="Gene3D" id="3.40.50.20">
    <property type="match status" value="1"/>
</dbReference>
<dbReference type="KEGG" id="bci:BCI_0119"/>
<proteinExistence type="inferred from homology"/>
<feature type="domain" description="ATP-grasp" evidence="6">
    <location>
        <begin position="84"/>
        <end position="267"/>
    </location>
</feature>
<comment type="function">
    <text evidence="5">Catalyzes the ATP-dependent conversion of 5-aminoimidazole ribonucleotide (AIR) and HCO(3)- to N5-carboxyaminoimidazole ribonucleotide (N5-CAIR).</text>
</comment>
<dbReference type="SUPFAM" id="SSF56059">
    <property type="entry name" value="Glutathione synthetase ATP-binding domain-like"/>
    <property type="match status" value="1"/>
</dbReference>
<dbReference type="GO" id="GO:0046872">
    <property type="term" value="F:metal ion binding"/>
    <property type="evidence" value="ECO:0007669"/>
    <property type="project" value="InterPro"/>
</dbReference>
<comment type="catalytic activity">
    <reaction evidence="4 5">
        <text>5-amino-1-(5-phospho-beta-D-ribosyl)imidazole + hydrogencarbonate + ATP = 5-carboxyamino-1-(5-phospho-D-ribosyl)imidazole + ADP + phosphate + 2 H(+)</text>
        <dbReference type="Rhea" id="RHEA:19317"/>
        <dbReference type="ChEBI" id="CHEBI:15378"/>
        <dbReference type="ChEBI" id="CHEBI:17544"/>
        <dbReference type="ChEBI" id="CHEBI:30616"/>
        <dbReference type="ChEBI" id="CHEBI:43474"/>
        <dbReference type="ChEBI" id="CHEBI:58730"/>
        <dbReference type="ChEBI" id="CHEBI:137981"/>
        <dbReference type="ChEBI" id="CHEBI:456216"/>
        <dbReference type="EC" id="6.3.4.18"/>
    </reaction>
</comment>
<dbReference type="EC" id="6.3.4.18" evidence="4 5"/>
<dbReference type="GO" id="GO:0005524">
    <property type="term" value="F:ATP binding"/>
    <property type="evidence" value="ECO:0007669"/>
    <property type="project" value="UniProtKB-UniRule"/>
</dbReference>
<dbReference type="Gene3D" id="3.30.470.20">
    <property type="entry name" value="ATP-grasp fold, B domain"/>
    <property type="match status" value="1"/>
</dbReference>
<comment type="pathway">
    <text evidence="4 5">Purine metabolism; IMP biosynthesis via de novo pathway; 5-amino-1-(5-phospho-D-ribosyl)imidazole-4-carboxylate from 5-amino-1-(5-phospho-D-ribosyl)imidazole (N5-CAIR route): step 1/2.</text>
</comment>
<feature type="binding site" evidence="4">
    <location>
        <begin position="153"/>
        <end position="156"/>
    </location>
    <ligand>
        <name>ATP</name>
        <dbReference type="ChEBI" id="CHEBI:30616"/>
    </ligand>
</feature>
<comment type="function">
    <text evidence="4">Catalyzes the ATP-dependent conversion of 5-aminoimidazole ribonucleotide (AIR) and HCO(3)(-) to N5-carboxyaminoimidazole ribonucleotide (N5-CAIR).</text>
</comment>
<feature type="binding site" evidence="4">
    <location>
        <begin position="237"/>
        <end position="238"/>
    </location>
    <ligand>
        <name>ATP</name>
        <dbReference type="ChEBI" id="CHEBI:30616"/>
    </ligand>
</feature>